<dbReference type="SUPFAM" id="SSF56112">
    <property type="entry name" value="Protein kinase-like (PK-like)"/>
    <property type="match status" value="1"/>
</dbReference>
<evidence type="ECO:0000256" key="1">
    <source>
        <dbReference type="ARBA" id="ARBA00022679"/>
    </source>
</evidence>
<evidence type="ECO:0000256" key="2">
    <source>
        <dbReference type="ARBA" id="ARBA00022741"/>
    </source>
</evidence>
<name>X0Y726_9ZZZZ</name>
<keyword evidence="2" id="KW-0547">Nucleotide-binding</keyword>
<keyword evidence="4" id="KW-0067">ATP-binding</keyword>
<keyword evidence="3" id="KW-0418">Kinase</keyword>
<feature type="non-terminal residue" evidence="6">
    <location>
        <position position="1"/>
    </location>
</feature>
<dbReference type="GO" id="GO:0004674">
    <property type="term" value="F:protein serine/threonine kinase activity"/>
    <property type="evidence" value="ECO:0007669"/>
    <property type="project" value="TreeGrafter"/>
</dbReference>
<evidence type="ECO:0000256" key="4">
    <source>
        <dbReference type="ARBA" id="ARBA00022840"/>
    </source>
</evidence>
<evidence type="ECO:0000259" key="5">
    <source>
        <dbReference type="PROSITE" id="PS50011"/>
    </source>
</evidence>
<organism evidence="6">
    <name type="scientific">marine sediment metagenome</name>
    <dbReference type="NCBI Taxonomy" id="412755"/>
    <lineage>
        <taxon>unclassified sequences</taxon>
        <taxon>metagenomes</taxon>
        <taxon>ecological metagenomes</taxon>
    </lineage>
</organism>
<proteinExistence type="predicted"/>
<dbReference type="InterPro" id="IPR000719">
    <property type="entry name" value="Prot_kinase_dom"/>
</dbReference>
<dbReference type="GO" id="GO:0005524">
    <property type="term" value="F:ATP binding"/>
    <property type="evidence" value="ECO:0007669"/>
    <property type="project" value="UniProtKB-KW"/>
</dbReference>
<evidence type="ECO:0000313" key="6">
    <source>
        <dbReference type="EMBL" id="GAG51555.1"/>
    </source>
</evidence>
<keyword evidence="1" id="KW-0808">Transferase</keyword>
<dbReference type="PROSITE" id="PS50011">
    <property type="entry name" value="PROTEIN_KINASE_DOM"/>
    <property type="match status" value="1"/>
</dbReference>
<evidence type="ECO:0000256" key="3">
    <source>
        <dbReference type="ARBA" id="ARBA00022777"/>
    </source>
</evidence>
<dbReference type="PANTHER" id="PTHR43289:SF6">
    <property type="entry name" value="SERINE_THREONINE-PROTEIN KINASE NEKL-3"/>
    <property type="match status" value="1"/>
</dbReference>
<comment type="caution">
    <text evidence="6">The sequence shown here is derived from an EMBL/GenBank/DDBJ whole genome shotgun (WGS) entry which is preliminary data.</text>
</comment>
<dbReference type="InterPro" id="IPR011009">
    <property type="entry name" value="Kinase-like_dom_sf"/>
</dbReference>
<accession>X0Y726</accession>
<dbReference type="EMBL" id="BARS01054774">
    <property type="protein sequence ID" value="GAG51555.1"/>
    <property type="molecule type" value="Genomic_DNA"/>
</dbReference>
<gene>
    <name evidence="6" type="ORF">S01H1_81011</name>
</gene>
<protein>
    <recommendedName>
        <fullName evidence="5">Protein kinase domain-containing protein</fullName>
    </recommendedName>
</protein>
<dbReference type="Gene3D" id="1.10.510.10">
    <property type="entry name" value="Transferase(Phosphotransferase) domain 1"/>
    <property type="match status" value="1"/>
</dbReference>
<sequence length="105" mass="11421">PVGTPEYMSPEQLLGEKLDPKTDLYSGGVVLFELLTGRLPFVGADRMQTATLRLQEDASPPSFVKPGIPPAVDRVVLRLLARARNERPDSAQAALAELRQLRGLA</sequence>
<reference evidence="6" key="1">
    <citation type="journal article" date="2014" name="Front. Microbiol.">
        <title>High frequency of phylogenetically diverse reductive dehalogenase-homologous genes in deep subseafloor sedimentary metagenomes.</title>
        <authorList>
            <person name="Kawai M."/>
            <person name="Futagami T."/>
            <person name="Toyoda A."/>
            <person name="Takaki Y."/>
            <person name="Nishi S."/>
            <person name="Hori S."/>
            <person name="Arai W."/>
            <person name="Tsubouchi T."/>
            <person name="Morono Y."/>
            <person name="Uchiyama I."/>
            <person name="Ito T."/>
            <person name="Fujiyama A."/>
            <person name="Inagaki F."/>
            <person name="Takami H."/>
        </authorList>
    </citation>
    <scope>NUCLEOTIDE SEQUENCE</scope>
    <source>
        <strain evidence="6">Expedition CK06-06</strain>
    </source>
</reference>
<dbReference type="Pfam" id="PF00069">
    <property type="entry name" value="Pkinase"/>
    <property type="match status" value="1"/>
</dbReference>
<dbReference type="PANTHER" id="PTHR43289">
    <property type="entry name" value="MITOGEN-ACTIVATED PROTEIN KINASE KINASE KINASE 20-RELATED"/>
    <property type="match status" value="1"/>
</dbReference>
<dbReference type="AlphaFoldDB" id="X0Y726"/>
<feature type="domain" description="Protein kinase" evidence="5">
    <location>
        <begin position="1"/>
        <end position="99"/>
    </location>
</feature>